<dbReference type="Gene3D" id="3.30.530.20">
    <property type="match status" value="2"/>
</dbReference>
<dbReference type="SUPFAM" id="SSF55961">
    <property type="entry name" value="Bet v1-like"/>
    <property type="match status" value="2"/>
</dbReference>
<dbReference type="EMBL" id="REFW01000002">
    <property type="protein sequence ID" value="RMB59866.1"/>
    <property type="molecule type" value="Genomic_DNA"/>
</dbReference>
<proteinExistence type="inferred from homology"/>
<feature type="domain" description="Activator of Hsp90 ATPase homologue 1/2-like C-terminal" evidence="2">
    <location>
        <begin position="190"/>
        <end position="319"/>
    </location>
</feature>
<dbReference type="AlphaFoldDB" id="A0A3M0GRG3"/>
<name>A0A3M0GRG3_9ACTN</name>
<comment type="similarity">
    <text evidence="1">Belongs to the AHA1 family.</text>
</comment>
<evidence type="ECO:0000259" key="2">
    <source>
        <dbReference type="Pfam" id="PF08327"/>
    </source>
</evidence>
<dbReference type="Proteomes" id="UP000275256">
    <property type="component" value="Unassembled WGS sequence"/>
</dbReference>
<evidence type="ECO:0000313" key="3">
    <source>
        <dbReference type="EMBL" id="RMB59866.1"/>
    </source>
</evidence>
<comment type="caution">
    <text evidence="3">The sequence shown here is derived from an EMBL/GenBank/DDBJ whole genome shotgun (WGS) entry which is preliminary data.</text>
</comment>
<evidence type="ECO:0000313" key="4">
    <source>
        <dbReference type="Proteomes" id="UP000275256"/>
    </source>
</evidence>
<accession>A0A3M0GRG3</accession>
<dbReference type="InterPro" id="IPR023393">
    <property type="entry name" value="START-like_dom_sf"/>
</dbReference>
<reference evidence="3 4" key="1">
    <citation type="submission" date="2018-10" db="EMBL/GenBank/DDBJ databases">
        <title>Tessaracoccus antarcticuss sp. nov., isolated from sediment.</title>
        <authorList>
            <person name="Zhou L.Y."/>
            <person name="Du Z.J."/>
        </authorList>
    </citation>
    <scope>NUCLEOTIDE SEQUENCE [LARGE SCALE GENOMIC DNA]</scope>
    <source>
        <strain evidence="3 4">JDX10</strain>
    </source>
</reference>
<evidence type="ECO:0000256" key="1">
    <source>
        <dbReference type="ARBA" id="ARBA00006817"/>
    </source>
</evidence>
<protein>
    <submittedName>
        <fullName evidence="3">ATPase</fullName>
    </submittedName>
</protein>
<gene>
    <name evidence="3" type="ORF">EAX62_08990</name>
</gene>
<dbReference type="CDD" id="cd07814">
    <property type="entry name" value="SRPBCC_CalC_Aha1-like"/>
    <property type="match status" value="1"/>
</dbReference>
<dbReference type="Pfam" id="PF08327">
    <property type="entry name" value="AHSA1"/>
    <property type="match status" value="2"/>
</dbReference>
<dbReference type="InterPro" id="IPR013538">
    <property type="entry name" value="ASHA1/2-like_C"/>
</dbReference>
<feature type="domain" description="Activator of Hsp90 ATPase homologue 1/2-like C-terminal" evidence="2">
    <location>
        <begin position="23"/>
        <end position="159"/>
    </location>
</feature>
<organism evidence="3 4">
    <name type="scientific">Tessaracoccus antarcticus</name>
    <dbReference type="NCBI Taxonomy" id="2479848"/>
    <lineage>
        <taxon>Bacteria</taxon>
        <taxon>Bacillati</taxon>
        <taxon>Actinomycetota</taxon>
        <taxon>Actinomycetes</taxon>
        <taxon>Propionibacteriales</taxon>
        <taxon>Propionibacteriaceae</taxon>
        <taxon>Tessaracoccus</taxon>
    </lineage>
</organism>
<keyword evidence="4" id="KW-1185">Reference proteome</keyword>
<dbReference type="RefSeq" id="WP_121901346.1">
    <property type="nucleotide sequence ID" value="NZ_REFW01000002.1"/>
</dbReference>
<sequence length="324" mass="36043">MPITSIDTDVEALTMTVVADFTVPARRLWEAYSDPRQLEKFWGPPDWPATFSRHDMAPGGLSRYYMSGPEGQRMNGLWEIIGVDAPRTLEVRDRFAREDGSVDDDMPSMRVVFAFDDTDAGSRLTTTTWFGSVADLEQLVEMGMEEGLTTAMGQIDQVLADLTSFAAGVGTTTQILDDTHIRVSRVIRGPIEKVWDAHHEPELMKRWLLGPDGWTMPVCDVAASVGDTYRYEWVDENGENRFGFTGELVESAHPYRAVTTEQMIGMDTVTTNELTLIPVDDGTLLSVLITYPDATTRDIILATGMTEGMEASYARMESELMAMA</sequence>
<dbReference type="OrthoDB" id="3365660at2"/>